<dbReference type="Proteomes" id="UP001348817">
    <property type="component" value="Chromosome"/>
</dbReference>
<evidence type="ECO:0000313" key="2">
    <source>
        <dbReference type="Proteomes" id="UP001348817"/>
    </source>
</evidence>
<dbReference type="KEGG" id="fax:FUAX_07000"/>
<proteinExistence type="predicted"/>
<protein>
    <recommendedName>
        <fullName evidence="3">Bacteriocin-protection protein, YdeI/OmpD-associated family</fullName>
    </recommendedName>
</protein>
<dbReference type="AlphaFoldDB" id="A0AAU9CJU9"/>
<reference evidence="1 2" key="1">
    <citation type="submission" date="2021-12" db="EMBL/GenBank/DDBJ databases">
        <title>Genome sequencing of bacteria with rrn-lacking chromosome and rrn-plasmid.</title>
        <authorList>
            <person name="Anda M."/>
            <person name="Iwasaki W."/>
        </authorList>
    </citation>
    <scope>NUCLEOTIDE SEQUENCE [LARGE SCALE GENOMIC DNA]</scope>
    <source>
        <strain evidence="1 2">DSM 100852</strain>
    </source>
</reference>
<gene>
    <name evidence="1" type="ORF">FUAX_07000</name>
</gene>
<dbReference type="EMBL" id="AP025314">
    <property type="protein sequence ID" value="BDD08268.1"/>
    <property type="molecule type" value="Genomic_DNA"/>
</dbReference>
<dbReference type="RefSeq" id="WP_338393536.1">
    <property type="nucleotide sequence ID" value="NZ_AP025314.1"/>
</dbReference>
<organism evidence="1 2">
    <name type="scientific">Fulvitalea axinellae</name>
    <dbReference type="NCBI Taxonomy" id="1182444"/>
    <lineage>
        <taxon>Bacteria</taxon>
        <taxon>Pseudomonadati</taxon>
        <taxon>Bacteroidota</taxon>
        <taxon>Cytophagia</taxon>
        <taxon>Cytophagales</taxon>
        <taxon>Persicobacteraceae</taxon>
        <taxon>Fulvitalea</taxon>
    </lineage>
</organism>
<name>A0AAU9CJU9_9BACT</name>
<evidence type="ECO:0000313" key="1">
    <source>
        <dbReference type="EMBL" id="BDD08268.1"/>
    </source>
</evidence>
<sequence>MRNTEEYCPSNKEEWRRWLELNHIKKDTIWLIFHRKGTPNYNLSWSDSVDEALCFGWIDSTKKTIDSERYKQYFRKRKAKSNWSKINKQKVENLIQQGLMTEEGFKSIKIAKENGSWTFLDEVEELKMPDDLIEELMKFDGAKDYFDSLSKSEKKHLLYWVISAKREETRRKRIIEIAENAGRQMKPKSFR</sequence>
<evidence type="ECO:0008006" key="3">
    <source>
        <dbReference type="Google" id="ProtNLM"/>
    </source>
</evidence>
<dbReference type="Pfam" id="PF13376">
    <property type="entry name" value="OmdA"/>
    <property type="match status" value="1"/>
</dbReference>
<keyword evidence="2" id="KW-1185">Reference proteome</keyword>
<accession>A0AAU9CJU9</accession>